<proteinExistence type="predicted"/>
<name>A0A6B0UKA3_IXORI</name>
<keyword evidence="1" id="KW-0732">Signal</keyword>
<protein>
    <submittedName>
        <fullName evidence="2">Putative secreted protein</fullName>
    </submittedName>
</protein>
<organism evidence="2">
    <name type="scientific">Ixodes ricinus</name>
    <name type="common">Common tick</name>
    <name type="synonym">Acarus ricinus</name>
    <dbReference type="NCBI Taxonomy" id="34613"/>
    <lineage>
        <taxon>Eukaryota</taxon>
        <taxon>Metazoa</taxon>
        <taxon>Ecdysozoa</taxon>
        <taxon>Arthropoda</taxon>
        <taxon>Chelicerata</taxon>
        <taxon>Arachnida</taxon>
        <taxon>Acari</taxon>
        <taxon>Parasitiformes</taxon>
        <taxon>Ixodida</taxon>
        <taxon>Ixodoidea</taxon>
        <taxon>Ixodidae</taxon>
        <taxon>Ixodinae</taxon>
        <taxon>Ixodes</taxon>
    </lineage>
</organism>
<feature type="chain" id="PRO_5025540917" evidence="1">
    <location>
        <begin position="18"/>
        <end position="113"/>
    </location>
</feature>
<reference evidence="2" key="1">
    <citation type="submission" date="2019-12" db="EMBL/GenBank/DDBJ databases">
        <title>An insight into the sialome of adult female Ixodes ricinus ticks feeding for 6 days.</title>
        <authorList>
            <person name="Perner J."/>
            <person name="Ribeiro J.M.C."/>
        </authorList>
    </citation>
    <scope>NUCLEOTIDE SEQUENCE</scope>
    <source>
        <strain evidence="2">Semi-engorged</strain>
        <tissue evidence="2">Salivary glands</tissue>
    </source>
</reference>
<sequence>MLTVFAGWATLFCPSRARTALCAGSRGSWSSWTCATRTPTQRCCTASSTRSATSGSCASPWTSSRRSWPWGTRWGRHTCGTLTWTTPQPAGQQTPLRKLALALLGVSCTSNFN</sequence>
<feature type="signal peptide" evidence="1">
    <location>
        <begin position="1"/>
        <end position="17"/>
    </location>
</feature>
<accession>A0A6B0UKA3</accession>
<dbReference type="AlphaFoldDB" id="A0A6B0UKA3"/>
<evidence type="ECO:0000256" key="1">
    <source>
        <dbReference type="SAM" id="SignalP"/>
    </source>
</evidence>
<evidence type="ECO:0000313" key="2">
    <source>
        <dbReference type="EMBL" id="MXU90177.1"/>
    </source>
</evidence>
<dbReference type="EMBL" id="GIFC01008094">
    <property type="protein sequence ID" value="MXU90177.1"/>
    <property type="molecule type" value="Transcribed_RNA"/>
</dbReference>